<dbReference type="Pfam" id="PF13460">
    <property type="entry name" value="NAD_binding_10"/>
    <property type="match status" value="1"/>
</dbReference>
<dbReference type="Gene3D" id="3.40.50.720">
    <property type="entry name" value="NAD(P)-binding Rossmann-like Domain"/>
    <property type="match status" value="1"/>
</dbReference>
<dbReference type="Gene3D" id="3.40.30.10">
    <property type="entry name" value="Glutaredoxin"/>
    <property type="match status" value="1"/>
</dbReference>
<dbReference type="Pfam" id="PF14497">
    <property type="entry name" value="GST_C_3"/>
    <property type="match status" value="1"/>
</dbReference>
<dbReference type="InterPro" id="IPR004046">
    <property type="entry name" value="GST_C"/>
</dbReference>
<feature type="domain" description="GST N-terminal" evidence="1">
    <location>
        <begin position="297"/>
        <end position="381"/>
    </location>
</feature>
<dbReference type="EMBL" id="CDPU01000004">
    <property type="protein sequence ID" value="CEO46406.1"/>
    <property type="molecule type" value="Genomic_DNA"/>
</dbReference>
<evidence type="ECO:0000259" key="1">
    <source>
        <dbReference type="PROSITE" id="PS50404"/>
    </source>
</evidence>
<evidence type="ECO:0000313" key="3">
    <source>
        <dbReference type="EMBL" id="CEO46406.1"/>
    </source>
</evidence>
<dbReference type="SUPFAM" id="SSF51735">
    <property type="entry name" value="NAD(P)-binding Rossmann-fold domains"/>
    <property type="match status" value="1"/>
</dbReference>
<evidence type="ECO:0000259" key="2">
    <source>
        <dbReference type="PROSITE" id="PS50405"/>
    </source>
</evidence>
<dbReference type="PANTHER" id="PTHR11571">
    <property type="entry name" value="GLUTATHIONE S-TRANSFERASE"/>
    <property type="match status" value="1"/>
</dbReference>
<dbReference type="InterPro" id="IPR036282">
    <property type="entry name" value="Glutathione-S-Trfase_C_sf"/>
</dbReference>
<dbReference type="GO" id="GO:0004364">
    <property type="term" value="F:glutathione transferase activity"/>
    <property type="evidence" value="ECO:0007669"/>
    <property type="project" value="TreeGrafter"/>
</dbReference>
<reference evidence="3" key="1">
    <citation type="submission" date="2015-01" db="EMBL/GenBank/DDBJ databases">
        <authorList>
            <person name="Durling Mikael"/>
        </authorList>
    </citation>
    <scope>NUCLEOTIDE SEQUENCE</scope>
</reference>
<sequence>MTVITIAPAGPKTAAATIRALFEQAAASGTSIQVRAYYRDTAKAPQEFSTNPSFKAVKGDLEDPSSLDFSGSDVVWTTTPPTPDGRDTVAQAEKVSLNVRNAVEAAGSVKKLVLLGSIGGHLTEGVGEIKSNNAAERVLSQTKVPQITIARSHYFMENWAMAMATLKGPEPFIFSTLTPLDYAITMVAVKDIGKILAREVLTVAGASASDQGRTNPYIFEIHGAAKYSSLDVQRAVSKAIGQDVAIKPVEKDQLSTFFGQFMSPSAVPDIVEMSLSVLPGGKMVEEPDPISRDIVRGVFHYLALGRLGRGEVLNLFLKDAGVEFKEIRYPYDETWPAQSKKLQKEGITKTGLLPALEYKGSIYTQHIPTLRFLAREFGGYDGETSQEKYLVDAVADIYIDWRAQWVAALKGVTNEYKNEFLPNYYAQIAQYYSQNKGPYLLGDKITYVDFAVYQSIDNDMRIGSIPLLPSKLPDELVQLIETINKRPNIAQYLEKNKFTPA</sequence>
<dbReference type="InterPro" id="IPR010987">
    <property type="entry name" value="Glutathione-S-Trfase_C-like"/>
</dbReference>
<dbReference type="InterPro" id="IPR004045">
    <property type="entry name" value="Glutathione_S-Trfase_N"/>
</dbReference>
<dbReference type="PROSITE" id="PS50404">
    <property type="entry name" value="GST_NTER"/>
    <property type="match status" value="1"/>
</dbReference>
<gene>
    <name evidence="3" type="ORF">BN869_000002461_1</name>
</gene>
<dbReference type="PROSITE" id="PS50405">
    <property type="entry name" value="GST_CTER"/>
    <property type="match status" value="1"/>
</dbReference>
<dbReference type="GO" id="GO:0006749">
    <property type="term" value="P:glutathione metabolic process"/>
    <property type="evidence" value="ECO:0007669"/>
    <property type="project" value="TreeGrafter"/>
</dbReference>
<dbReference type="CDD" id="cd03039">
    <property type="entry name" value="GST_N_Sigma_like"/>
    <property type="match status" value="1"/>
</dbReference>
<dbReference type="InterPro" id="IPR016040">
    <property type="entry name" value="NAD(P)-bd_dom"/>
</dbReference>
<dbReference type="AlphaFoldDB" id="A0A0B7JVA5"/>
<dbReference type="InterPro" id="IPR036291">
    <property type="entry name" value="NAD(P)-bd_dom_sf"/>
</dbReference>
<feature type="domain" description="GST C-terminal" evidence="2">
    <location>
        <begin position="380"/>
        <end position="501"/>
    </location>
</feature>
<name>A0A0B7JVA5_BIOOC</name>
<proteinExistence type="predicted"/>
<dbReference type="InterPro" id="IPR036249">
    <property type="entry name" value="Thioredoxin-like_sf"/>
</dbReference>
<evidence type="ECO:0008006" key="4">
    <source>
        <dbReference type="Google" id="ProtNLM"/>
    </source>
</evidence>
<protein>
    <recommendedName>
        <fullName evidence="4">NAD(P)-binding domain-containing protein</fullName>
    </recommendedName>
</protein>
<dbReference type="PANTHER" id="PTHR11571:SF150">
    <property type="entry name" value="GLUTATHIONE S-TRANSFERASE"/>
    <property type="match status" value="1"/>
</dbReference>
<dbReference type="InterPro" id="IPR050213">
    <property type="entry name" value="GST_superfamily"/>
</dbReference>
<organism evidence="3">
    <name type="scientific">Bionectria ochroleuca</name>
    <name type="common">Gliocladium roseum</name>
    <dbReference type="NCBI Taxonomy" id="29856"/>
    <lineage>
        <taxon>Eukaryota</taxon>
        <taxon>Fungi</taxon>
        <taxon>Dikarya</taxon>
        <taxon>Ascomycota</taxon>
        <taxon>Pezizomycotina</taxon>
        <taxon>Sordariomycetes</taxon>
        <taxon>Hypocreomycetidae</taxon>
        <taxon>Hypocreales</taxon>
        <taxon>Bionectriaceae</taxon>
        <taxon>Clonostachys</taxon>
    </lineage>
</organism>
<dbReference type="SUPFAM" id="SSF52833">
    <property type="entry name" value="Thioredoxin-like"/>
    <property type="match status" value="1"/>
</dbReference>
<accession>A0A0B7JVA5</accession>
<dbReference type="SUPFAM" id="SSF47616">
    <property type="entry name" value="GST C-terminal domain-like"/>
    <property type="match status" value="1"/>
</dbReference>
<dbReference type="Gene3D" id="1.20.1050.10">
    <property type="match status" value="1"/>
</dbReference>